<dbReference type="SUPFAM" id="SSF69318">
    <property type="entry name" value="Integrin alpha N-terminal domain"/>
    <property type="match status" value="1"/>
</dbReference>
<evidence type="ECO:0000259" key="7">
    <source>
        <dbReference type="PROSITE" id="PS51007"/>
    </source>
</evidence>
<keyword evidence="1 5" id="KW-0349">Heme</keyword>
<evidence type="ECO:0000256" key="6">
    <source>
        <dbReference type="SAM" id="SignalP"/>
    </source>
</evidence>
<dbReference type="InterPro" id="IPR028994">
    <property type="entry name" value="Integrin_alpha_N"/>
</dbReference>
<dbReference type="InterPro" id="IPR055557">
    <property type="entry name" value="DUF7133"/>
</dbReference>
<dbReference type="PANTHER" id="PTHR33546">
    <property type="entry name" value="LARGE, MULTIFUNCTIONAL SECRETED PROTEIN-RELATED"/>
    <property type="match status" value="1"/>
</dbReference>
<dbReference type="Gene3D" id="2.130.10.130">
    <property type="entry name" value="Integrin alpha, N-terminal"/>
    <property type="match status" value="2"/>
</dbReference>
<dbReference type="KEGG" id="amob:HG15A2_21370"/>
<dbReference type="EMBL" id="CP036263">
    <property type="protein sequence ID" value="QDS98851.1"/>
    <property type="molecule type" value="Genomic_DNA"/>
</dbReference>
<feature type="signal peptide" evidence="6">
    <location>
        <begin position="1"/>
        <end position="25"/>
    </location>
</feature>
<dbReference type="Gene3D" id="2.60.120.560">
    <property type="entry name" value="Exo-inulinase, domain 1"/>
    <property type="match status" value="1"/>
</dbReference>
<dbReference type="SUPFAM" id="SSF50952">
    <property type="entry name" value="Soluble quinoprotein glucose dehydrogenase"/>
    <property type="match status" value="1"/>
</dbReference>
<keyword evidence="2 5" id="KW-0479">Metal-binding</keyword>
<dbReference type="Pfam" id="PF23500">
    <property type="entry name" value="DUF7133"/>
    <property type="match status" value="1"/>
</dbReference>
<protein>
    <submittedName>
        <fullName evidence="8">FG-GAP repeat protein</fullName>
    </submittedName>
</protein>
<accession>A0A517MVE0</accession>
<dbReference type="GO" id="GO:0020037">
    <property type="term" value="F:heme binding"/>
    <property type="evidence" value="ECO:0007669"/>
    <property type="project" value="InterPro"/>
</dbReference>
<dbReference type="GO" id="GO:0016787">
    <property type="term" value="F:hydrolase activity"/>
    <property type="evidence" value="ECO:0007669"/>
    <property type="project" value="InterPro"/>
</dbReference>
<dbReference type="Gene3D" id="1.10.760.10">
    <property type="entry name" value="Cytochrome c-like domain"/>
    <property type="match status" value="1"/>
</dbReference>
<dbReference type="InterPro" id="IPR013517">
    <property type="entry name" value="FG-GAP"/>
</dbReference>
<dbReference type="InterPro" id="IPR013428">
    <property type="entry name" value="Membrane-bound_put_N"/>
</dbReference>
<dbReference type="Proteomes" id="UP000319852">
    <property type="component" value="Chromosome"/>
</dbReference>
<dbReference type="InterPro" id="IPR010496">
    <property type="entry name" value="AL/BT2_dom"/>
</dbReference>
<evidence type="ECO:0000313" key="9">
    <source>
        <dbReference type="Proteomes" id="UP000319852"/>
    </source>
</evidence>
<dbReference type="Pfam" id="PF13517">
    <property type="entry name" value="FG-GAP_3"/>
    <property type="match status" value="1"/>
</dbReference>
<keyword evidence="3 6" id="KW-0732">Signal</keyword>
<evidence type="ECO:0000256" key="4">
    <source>
        <dbReference type="ARBA" id="ARBA00023004"/>
    </source>
</evidence>
<organism evidence="8 9">
    <name type="scientific">Adhaeretor mobilis</name>
    <dbReference type="NCBI Taxonomy" id="1930276"/>
    <lineage>
        <taxon>Bacteria</taxon>
        <taxon>Pseudomonadati</taxon>
        <taxon>Planctomycetota</taxon>
        <taxon>Planctomycetia</taxon>
        <taxon>Pirellulales</taxon>
        <taxon>Lacipirellulaceae</taxon>
        <taxon>Adhaeretor</taxon>
    </lineage>
</organism>
<evidence type="ECO:0000256" key="3">
    <source>
        <dbReference type="ARBA" id="ARBA00022729"/>
    </source>
</evidence>
<sequence precursor="true">MIVMNMWRTLACVLLFLSMAPVSLAEPTYQLHSFQRLQLTDQFYCEGASAADLNRDGHVDIISGPYWYAGPDFTERKEYYAAKPFSIDGYSDNFFTFTFDINGDQWLDILLIGFPGKEAYWYENPRGGSDHWTRHLAFASVDNESPSFVDLTGDGKPELVFHTAGRFGYAEIPTNDPKEVWEFQPISPDRGYDRFNHGLGVGDVNGDGKADLLEKAGWWEQPSLISGSEWTFHEVPFAADGGAQMLVSDLDGDGDNDVVTSKSAHGYGLAWFENVCQDGVCEFVEHPIMGEHPHENDYGVVFSQLHALALTDIDGDGVKDIVTGKRFWAHQGHDPGGHDPAVSYWFKTVREQGKVQFVPYLIDSNSGVGTQLVVKDVNGDQWLDLVVGNKKGTFALLHHTKEVDLKEWNESQPVPLEDNEHTAANESDRSEDGIVARNVEGHPLNLDFEKGDSRDWIASGPAFKGQPIWGDTVHARRPTSISGHQGDRWIGTFEVEGDAPTGTMKSTSFPVSHQYAAFYVGGGSSHLTRVEIVRQDTEEIIFVASGRNSEQMRPVTIDLREQQGQEIFIRIVDESSGPWGHINFDHFRFYQYKPQISVLEQQQILPLDEYPHAGLPALRAAQEMILPEGFHVAPFASEPDVKQPIAMALDDRGRIWIAEAYEYPQRVEEGSGRDRILILEDTDGDGRLDTRKVFAEGLNLVSGLEVGFGGVWVGAAPYLLFIPDRNGDDLPDAKPQVLLDGWGYQDTHETLNSFIWGPDGWLYGCHGVFTHSRVGKPGTRDNGRTPLNAGIWRYHPTRHEFEIFAHGTSNPWGVDFDDHGQAVSTVCVIPHLFHIIQGARYHRQAGEHFNKHTYDDIKTIADHFHYLGNTPHSGNEKSDSNGGGHAHAGAMIYLGGAWPQRYRSQIMMNNIHGQRLNADILSPRGSGLVGSHGDDFLLTQDRASQMLAMRYGPDGQVYVIDWYDMQACHDGNASAHDRSNGRVYKVTFGEPAPIVTDLSKKLDRELAELVLNENDWYVRHSRRLLQERSAERGLKAAAHRRLVEIATTHADETRRLRAAWVLHATGSLETHVVRNMFADESAYVRAWAIQLSLDGATADADLLECFARLAREDHSPVVRLYLASALQKIAYENRWTILEALVTHQEDATDHNLPLMYWYAAEPLAEVDLTRSLEFGLSCGNSIPMLRDFMLRRIAKLASPESLATLVNALGKSQTDNERLSLLAAIRDALKGHRRVESPASWSGVYAKLANASQDVRTQATFLGASFGDSVALSALRKLIRTNSSDINDRREALETLLEIKDPQLVDTLQQMLLEPTLRDLALTGLAAYSDPATPTAVLAVYDSFSPSEKRQALAALASRSSYGNELLQAVADGIVPSTDMSADLVRQLHSLGDEKLSTLLNDLWGTVRSTAKDKTEQIKAYHELLNSPAAADADPELGRAIFAKTCQQCHTLYGVGETIGPDLTGSNRSNLDYLLSNIVDPSAVISKEYQNTVILTDGGRVLTGIVSAEDDQAITFRTTTETLVLSKEEIEERTLSELSMMPDNQLKQFSPHEVLSLVAYLRGRLQVPLLATKDNASMLFNGRDLTNWKGDSNLWSVEDGEIVGRTTGLEENSFLISELTAEDFELSLEVMLKENAGNSGIQFRSRQRKGFKEMHGYQADIGPGWWGKLYEEHGRELLWEESGEEFAQSGRWNSYKIRAVGSRIQTWLNGQLCVDLDDPTGARRGVFALQIHSGGQTEVRFKNLRLEISSGGSD</sequence>
<dbReference type="Gene3D" id="1.25.10.10">
    <property type="entry name" value="Leucine-rich Repeat Variant"/>
    <property type="match status" value="1"/>
</dbReference>
<dbReference type="InterPro" id="IPR009056">
    <property type="entry name" value="Cyt_c-like_dom"/>
</dbReference>
<name>A0A517MVE0_9BACT</name>
<gene>
    <name evidence="8" type="ORF">HG15A2_21370</name>
</gene>
<dbReference type="PROSITE" id="PS51007">
    <property type="entry name" value="CYTC"/>
    <property type="match status" value="1"/>
</dbReference>
<evidence type="ECO:0000313" key="8">
    <source>
        <dbReference type="EMBL" id="QDS98851.1"/>
    </source>
</evidence>
<dbReference type="InterPro" id="IPR016024">
    <property type="entry name" value="ARM-type_fold"/>
</dbReference>
<dbReference type="Pfam" id="PF06439">
    <property type="entry name" value="3keto-disac_hyd"/>
    <property type="match status" value="1"/>
</dbReference>
<keyword evidence="4 5" id="KW-0408">Iron</keyword>
<dbReference type="GO" id="GO:0046872">
    <property type="term" value="F:metal ion binding"/>
    <property type="evidence" value="ECO:0007669"/>
    <property type="project" value="UniProtKB-KW"/>
</dbReference>
<evidence type="ECO:0000256" key="2">
    <source>
        <dbReference type="ARBA" id="ARBA00022723"/>
    </source>
</evidence>
<dbReference type="SUPFAM" id="SSF48371">
    <property type="entry name" value="ARM repeat"/>
    <property type="match status" value="1"/>
</dbReference>
<proteinExistence type="predicted"/>
<dbReference type="PANTHER" id="PTHR33546:SF1">
    <property type="entry name" value="LARGE, MULTIFUNCTIONAL SECRETED PROTEIN"/>
    <property type="match status" value="1"/>
</dbReference>
<dbReference type="InterPro" id="IPR011042">
    <property type="entry name" value="6-blade_b-propeller_TolB-like"/>
</dbReference>
<dbReference type="SUPFAM" id="SSF46626">
    <property type="entry name" value="Cytochrome c"/>
    <property type="match status" value="1"/>
</dbReference>
<dbReference type="NCBIfam" id="TIGR02604">
    <property type="entry name" value="Piru_Ver_Nterm"/>
    <property type="match status" value="1"/>
</dbReference>
<keyword evidence="9" id="KW-1185">Reference proteome</keyword>
<reference evidence="8 9" key="1">
    <citation type="submission" date="2019-02" db="EMBL/GenBank/DDBJ databases">
        <title>Deep-cultivation of Planctomycetes and their phenomic and genomic characterization uncovers novel biology.</title>
        <authorList>
            <person name="Wiegand S."/>
            <person name="Jogler M."/>
            <person name="Boedeker C."/>
            <person name="Pinto D."/>
            <person name="Vollmers J."/>
            <person name="Rivas-Marin E."/>
            <person name="Kohn T."/>
            <person name="Peeters S.H."/>
            <person name="Heuer A."/>
            <person name="Rast P."/>
            <person name="Oberbeckmann S."/>
            <person name="Bunk B."/>
            <person name="Jeske O."/>
            <person name="Meyerdierks A."/>
            <person name="Storesund J.E."/>
            <person name="Kallscheuer N."/>
            <person name="Luecker S."/>
            <person name="Lage O.M."/>
            <person name="Pohl T."/>
            <person name="Merkel B.J."/>
            <person name="Hornburger P."/>
            <person name="Mueller R.-W."/>
            <person name="Bruemmer F."/>
            <person name="Labrenz M."/>
            <person name="Spormann A.M."/>
            <person name="Op den Camp H."/>
            <person name="Overmann J."/>
            <person name="Amann R."/>
            <person name="Jetten M.S.M."/>
            <person name="Mascher T."/>
            <person name="Medema M.H."/>
            <person name="Devos D.P."/>
            <person name="Kaster A.-K."/>
            <person name="Ovreas L."/>
            <person name="Rohde M."/>
            <person name="Galperin M.Y."/>
            <person name="Jogler C."/>
        </authorList>
    </citation>
    <scope>NUCLEOTIDE SEQUENCE [LARGE SCALE GENOMIC DNA]</scope>
    <source>
        <strain evidence="8 9">HG15A2</strain>
    </source>
</reference>
<evidence type="ECO:0000256" key="1">
    <source>
        <dbReference type="ARBA" id="ARBA00022617"/>
    </source>
</evidence>
<dbReference type="NCBIfam" id="TIGR02603">
    <property type="entry name" value="CxxCH_TIGR02603"/>
    <property type="match status" value="1"/>
</dbReference>
<dbReference type="InterPro" id="IPR011989">
    <property type="entry name" value="ARM-like"/>
</dbReference>
<evidence type="ECO:0000256" key="5">
    <source>
        <dbReference type="PROSITE-ProRule" id="PRU00433"/>
    </source>
</evidence>
<feature type="chain" id="PRO_5021801209" evidence="6">
    <location>
        <begin position="26"/>
        <end position="1755"/>
    </location>
</feature>
<dbReference type="InterPro" id="IPR011041">
    <property type="entry name" value="Quinoprot_gluc/sorb_DH_b-prop"/>
</dbReference>
<dbReference type="Gene3D" id="2.120.10.30">
    <property type="entry name" value="TolB, C-terminal domain"/>
    <property type="match status" value="1"/>
</dbReference>
<dbReference type="InterPro" id="IPR013427">
    <property type="entry name" value="Haem-bd_dom_put"/>
</dbReference>
<dbReference type="GO" id="GO:0009055">
    <property type="term" value="F:electron transfer activity"/>
    <property type="evidence" value="ECO:0007669"/>
    <property type="project" value="InterPro"/>
</dbReference>
<feature type="domain" description="Cytochrome c" evidence="7">
    <location>
        <begin position="1434"/>
        <end position="1566"/>
    </location>
</feature>
<dbReference type="InterPro" id="IPR036909">
    <property type="entry name" value="Cyt_c-like_dom_sf"/>
</dbReference>